<dbReference type="SUPFAM" id="SSF55729">
    <property type="entry name" value="Acyl-CoA N-acyltransferases (Nat)"/>
    <property type="match status" value="1"/>
</dbReference>
<proteinExistence type="predicted"/>
<dbReference type="InterPro" id="IPR000182">
    <property type="entry name" value="GNAT_dom"/>
</dbReference>
<evidence type="ECO:0000256" key="1">
    <source>
        <dbReference type="ARBA" id="ARBA00022679"/>
    </source>
</evidence>
<dbReference type="KEGG" id="rgu:A4W93_19040"/>
<dbReference type="InterPro" id="IPR016181">
    <property type="entry name" value="Acyl_CoA_acyltransferase"/>
</dbReference>
<name>A0A1W6LC43_9BURK</name>
<dbReference type="AlphaFoldDB" id="A0A1W6LC43"/>
<protein>
    <submittedName>
        <fullName evidence="3">Uncharacterized protein</fullName>
    </submittedName>
</protein>
<sequence>MRVALLTPDQHESMVDLLCELNAYYHEADPASREAVCDHFFRNLIAPASPLLLAAATGENGKVLGFAAFFFVHSLVEPNPERSRQCTLKELFVSAAARSRGVGKAIVSWVARHALEHGCCRIDWPVNAANHRGIAFYEGLGAERQVERISHRLSGESMSRLANEAAVRGSVADPSIGQA</sequence>
<keyword evidence="1" id="KW-0808">Transferase</keyword>
<dbReference type="PANTHER" id="PTHR10545">
    <property type="entry name" value="DIAMINE N-ACETYLTRANSFERASE"/>
    <property type="match status" value="1"/>
</dbReference>
<evidence type="ECO:0000313" key="3">
    <source>
        <dbReference type="EMBL" id="ARN21822.1"/>
    </source>
</evidence>
<dbReference type="CDD" id="cd04301">
    <property type="entry name" value="NAT_SF"/>
    <property type="match status" value="1"/>
</dbReference>
<dbReference type="PROSITE" id="PS51186">
    <property type="entry name" value="GNAT"/>
    <property type="match status" value="1"/>
</dbReference>
<evidence type="ECO:0000313" key="4">
    <source>
        <dbReference type="Proteomes" id="UP000193427"/>
    </source>
</evidence>
<dbReference type="STRING" id="946333.A4W93_19040"/>
<dbReference type="Pfam" id="PF00583">
    <property type="entry name" value="Acetyltransf_1"/>
    <property type="match status" value="1"/>
</dbReference>
<reference evidence="3 4" key="1">
    <citation type="submission" date="2016-04" db="EMBL/GenBank/DDBJ databases">
        <title>Complete genome sequence of natural rubber-degrading, novel Gram-negative bacterium, Rhizobacter gummiphilus strain NS21.</title>
        <authorList>
            <person name="Tabata M."/>
            <person name="Kasai D."/>
            <person name="Fukuda M."/>
        </authorList>
    </citation>
    <scope>NUCLEOTIDE SEQUENCE [LARGE SCALE GENOMIC DNA]</scope>
    <source>
        <strain evidence="3 4">NS21</strain>
    </source>
</reference>
<keyword evidence="4" id="KW-1185">Reference proteome</keyword>
<dbReference type="InterPro" id="IPR051016">
    <property type="entry name" value="Diverse_Substrate_AcTransf"/>
</dbReference>
<gene>
    <name evidence="3" type="ORF">A4W93_19040</name>
</gene>
<dbReference type="Gene3D" id="3.40.630.30">
    <property type="match status" value="1"/>
</dbReference>
<dbReference type="PANTHER" id="PTHR10545:SF29">
    <property type="entry name" value="GH14572P-RELATED"/>
    <property type="match status" value="1"/>
</dbReference>
<dbReference type="EMBL" id="CP015118">
    <property type="protein sequence ID" value="ARN21822.1"/>
    <property type="molecule type" value="Genomic_DNA"/>
</dbReference>
<dbReference type="Proteomes" id="UP000193427">
    <property type="component" value="Chromosome"/>
</dbReference>
<evidence type="ECO:0000256" key="2">
    <source>
        <dbReference type="ARBA" id="ARBA00023315"/>
    </source>
</evidence>
<keyword evidence="2" id="KW-0012">Acyltransferase</keyword>
<accession>A0A1W6LC43</accession>
<dbReference type="GO" id="GO:0008080">
    <property type="term" value="F:N-acetyltransferase activity"/>
    <property type="evidence" value="ECO:0007669"/>
    <property type="project" value="TreeGrafter"/>
</dbReference>
<organism evidence="3 4">
    <name type="scientific">Piscinibacter gummiphilus</name>
    <dbReference type="NCBI Taxonomy" id="946333"/>
    <lineage>
        <taxon>Bacteria</taxon>
        <taxon>Pseudomonadati</taxon>
        <taxon>Pseudomonadota</taxon>
        <taxon>Betaproteobacteria</taxon>
        <taxon>Burkholderiales</taxon>
        <taxon>Sphaerotilaceae</taxon>
        <taxon>Piscinibacter</taxon>
    </lineage>
</organism>